<dbReference type="InterPro" id="IPR009057">
    <property type="entry name" value="Homeodomain-like_sf"/>
</dbReference>
<reference evidence="5" key="2">
    <citation type="submission" date="2020-09" db="EMBL/GenBank/DDBJ databases">
        <authorList>
            <person name="Sun Q."/>
            <person name="Kim S."/>
        </authorList>
    </citation>
    <scope>NUCLEOTIDE SEQUENCE</scope>
    <source>
        <strain evidence="5">KCTC 12988</strain>
    </source>
</reference>
<protein>
    <recommendedName>
        <fullName evidence="4">HTH araC/xylS-type domain-containing protein</fullName>
    </recommendedName>
</protein>
<keyword evidence="1" id="KW-0805">Transcription regulation</keyword>
<dbReference type="Proteomes" id="UP000644507">
    <property type="component" value="Unassembled WGS sequence"/>
</dbReference>
<dbReference type="PROSITE" id="PS00041">
    <property type="entry name" value="HTH_ARAC_FAMILY_1"/>
    <property type="match status" value="1"/>
</dbReference>
<keyword evidence="6" id="KW-1185">Reference proteome</keyword>
<evidence type="ECO:0000256" key="3">
    <source>
        <dbReference type="ARBA" id="ARBA00023163"/>
    </source>
</evidence>
<dbReference type="PRINTS" id="PR00032">
    <property type="entry name" value="HTHARAC"/>
</dbReference>
<accession>A0A918TSX6</accession>
<dbReference type="Pfam" id="PF12833">
    <property type="entry name" value="HTH_18"/>
    <property type="match status" value="1"/>
</dbReference>
<dbReference type="SMART" id="SM00342">
    <property type="entry name" value="HTH_ARAC"/>
    <property type="match status" value="1"/>
</dbReference>
<dbReference type="EMBL" id="BMXI01000014">
    <property type="protein sequence ID" value="GHC61103.1"/>
    <property type="molecule type" value="Genomic_DNA"/>
</dbReference>
<dbReference type="GO" id="GO:0003700">
    <property type="term" value="F:DNA-binding transcription factor activity"/>
    <property type="evidence" value="ECO:0007669"/>
    <property type="project" value="InterPro"/>
</dbReference>
<evidence type="ECO:0000313" key="5">
    <source>
        <dbReference type="EMBL" id="GHC61103.1"/>
    </source>
</evidence>
<dbReference type="InterPro" id="IPR020449">
    <property type="entry name" value="Tscrpt_reg_AraC-type_HTH"/>
</dbReference>
<organism evidence="5 6">
    <name type="scientific">Roseibacillus persicicus</name>
    <dbReference type="NCBI Taxonomy" id="454148"/>
    <lineage>
        <taxon>Bacteria</taxon>
        <taxon>Pseudomonadati</taxon>
        <taxon>Verrucomicrobiota</taxon>
        <taxon>Verrucomicrobiia</taxon>
        <taxon>Verrucomicrobiales</taxon>
        <taxon>Verrucomicrobiaceae</taxon>
        <taxon>Roseibacillus</taxon>
    </lineage>
</organism>
<dbReference type="InterPro" id="IPR018060">
    <property type="entry name" value="HTH_AraC"/>
</dbReference>
<evidence type="ECO:0000256" key="2">
    <source>
        <dbReference type="ARBA" id="ARBA00023125"/>
    </source>
</evidence>
<gene>
    <name evidence="5" type="ORF">GCM10007100_30470</name>
</gene>
<keyword evidence="2" id="KW-0238">DNA-binding</keyword>
<dbReference type="Gene3D" id="1.10.10.60">
    <property type="entry name" value="Homeodomain-like"/>
    <property type="match status" value="2"/>
</dbReference>
<evidence type="ECO:0000259" key="4">
    <source>
        <dbReference type="PROSITE" id="PS01124"/>
    </source>
</evidence>
<dbReference type="InterPro" id="IPR018062">
    <property type="entry name" value="HTH_AraC-typ_CS"/>
</dbReference>
<evidence type="ECO:0000256" key="1">
    <source>
        <dbReference type="ARBA" id="ARBA00023015"/>
    </source>
</evidence>
<dbReference type="PANTHER" id="PTHR43280">
    <property type="entry name" value="ARAC-FAMILY TRANSCRIPTIONAL REGULATOR"/>
    <property type="match status" value="1"/>
</dbReference>
<dbReference type="PROSITE" id="PS01124">
    <property type="entry name" value="HTH_ARAC_FAMILY_2"/>
    <property type="match status" value="1"/>
</dbReference>
<name>A0A918TSX6_9BACT</name>
<dbReference type="PANTHER" id="PTHR43280:SF2">
    <property type="entry name" value="HTH-TYPE TRANSCRIPTIONAL REGULATOR EXSA"/>
    <property type="match status" value="1"/>
</dbReference>
<reference evidence="5" key="1">
    <citation type="journal article" date="2014" name="Int. J. Syst. Evol. Microbiol.">
        <title>Complete genome sequence of Corynebacterium casei LMG S-19264T (=DSM 44701T), isolated from a smear-ripened cheese.</title>
        <authorList>
            <consortium name="US DOE Joint Genome Institute (JGI-PGF)"/>
            <person name="Walter F."/>
            <person name="Albersmeier A."/>
            <person name="Kalinowski J."/>
            <person name="Ruckert C."/>
        </authorList>
    </citation>
    <scope>NUCLEOTIDE SEQUENCE</scope>
    <source>
        <strain evidence="5">KCTC 12988</strain>
    </source>
</reference>
<dbReference type="SUPFAM" id="SSF46689">
    <property type="entry name" value="Homeodomain-like"/>
    <property type="match status" value="2"/>
</dbReference>
<evidence type="ECO:0000313" key="6">
    <source>
        <dbReference type="Proteomes" id="UP000644507"/>
    </source>
</evidence>
<proteinExistence type="predicted"/>
<keyword evidence="3" id="KW-0804">Transcription</keyword>
<dbReference type="RefSeq" id="WP_189571705.1">
    <property type="nucleotide sequence ID" value="NZ_BMXI01000014.1"/>
</dbReference>
<dbReference type="GO" id="GO:0043565">
    <property type="term" value="F:sequence-specific DNA binding"/>
    <property type="evidence" value="ECO:0007669"/>
    <property type="project" value="InterPro"/>
</dbReference>
<comment type="caution">
    <text evidence="5">The sequence shown here is derived from an EMBL/GenBank/DDBJ whole genome shotgun (WGS) entry which is preliminary data.</text>
</comment>
<dbReference type="AlphaFoldDB" id="A0A918TSX6"/>
<sequence>MLNLKGEGLIIAPGTRITLLPQSLAIFQMGQSPGLRTATRFESQVGHDFLLLRLESEPLERLFRSPIPLLEKNLGILRRWSSREAQFYEDLVSPPVAEAARHAWFQAKILEILSLHLFHKPAGEPLFCTQLKQRAHRYTRQALELLQARLQEPLDLNELAQDVGCAPHYLSRLVKQDTGKTLSLHLRAFRIERAAELMASAHHNVTEAALEVGYNSLSHFTKAFSEEQGMTPSAFLKRLS</sequence>
<feature type="domain" description="HTH araC/xylS-type" evidence="4">
    <location>
        <begin position="140"/>
        <end position="238"/>
    </location>
</feature>